<evidence type="ECO:0000256" key="5">
    <source>
        <dbReference type="ARBA" id="ARBA00023136"/>
    </source>
</evidence>
<gene>
    <name evidence="9" type="ORF">GN331_06495</name>
</gene>
<evidence type="ECO:0000256" key="3">
    <source>
        <dbReference type="ARBA" id="ARBA00022963"/>
    </source>
</evidence>
<dbReference type="GO" id="GO:0016787">
    <property type="term" value="F:hydrolase activity"/>
    <property type="evidence" value="ECO:0007669"/>
    <property type="project" value="UniProtKB-UniRule"/>
</dbReference>
<organism evidence="9 10">
    <name type="scientific">Noviluteimonas gilva</name>
    <dbReference type="NCBI Taxonomy" id="2682097"/>
    <lineage>
        <taxon>Bacteria</taxon>
        <taxon>Pseudomonadati</taxon>
        <taxon>Pseudomonadota</taxon>
        <taxon>Gammaproteobacteria</taxon>
        <taxon>Lysobacterales</taxon>
        <taxon>Lysobacteraceae</taxon>
        <taxon>Noviluteimonas</taxon>
    </lineage>
</organism>
<comment type="subcellular location">
    <subcellularLocation>
        <location evidence="1">Membrane</location>
    </subcellularLocation>
</comment>
<evidence type="ECO:0000256" key="2">
    <source>
        <dbReference type="ARBA" id="ARBA00022801"/>
    </source>
</evidence>
<dbReference type="InterPro" id="IPR016035">
    <property type="entry name" value="Acyl_Trfase/lysoPLipase"/>
</dbReference>
<evidence type="ECO:0000256" key="6">
    <source>
        <dbReference type="PROSITE-ProRule" id="PRU01161"/>
    </source>
</evidence>
<dbReference type="InterPro" id="IPR050301">
    <property type="entry name" value="NTE"/>
</dbReference>
<dbReference type="PANTHER" id="PTHR14226">
    <property type="entry name" value="NEUROPATHY TARGET ESTERASE/SWISS CHEESE D.MELANOGASTER"/>
    <property type="match status" value="1"/>
</dbReference>
<dbReference type="InterPro" id="IPR000184">
    <property type="entry name" value="Bac_surfAg_D15"/>
</dbReference>
<dbReference type="InterPro" id="IPR002641">
    <property type="entry name" value="PNPLA_dom"/>
</dbReference>
<dbReference type="PANTHER" id="PTHR14226:SF29">
    <property type="entry name" value="NEUROPATHY TARGET ESTERASE SWS"/>
    <property type="match status" value="1"/>
</dbReference>
<dbReference type="SUPFAM" id="SSF52151">
    <property type="entry name" value="FabD/lysophospholipase-like"/>
    <property type="match status" value="1"/>
</dbReference>
<evidence type="ECO:0000256" key="1">
    <source>
        <dbReference type="ARBA" id="ARBA00004370"/>
    </source>
</evidence>
<dbReference type="CDD" id="cd07205">
    <property type="entry name" value="Pat_PNPLA6_PNPLA7_NTE1_like"/>
    <property type="match status" value="1"/>
</dbReference>
<proteinExistence type="predicted"/>
<dbReference type="RefSeq" id="WP_156641083.1">
    <property type="nucleotide sequence ID" value="NZ_WOXT01000001.1"/>
</dbReference>
<feature type="chain" id="PRO_5028944008" evidence="7">
    <location>
        <begin position="25"/>
        <end position="757"/>
    </location>
</feature>
<keyword evidence="7" id="KW-0732">Signal</keyword>
<dbReference type="GO" id="GO:0019867">
    <property type="term" value="C:outer membrane"/>
    <property type="evidence" value="ECO:0007669"/>
    <property type="project" value="InterPro"/>
</dbReference>
<feature type="short sequence motif" description="GXSXG" evidence="6">
    <location>
        <begin position="89"/>
        <end position="93"/>
    </location>
</feature>
<feature type="short sequence motif" description="DGA/G" evidence="6">
    <location>
        <begin position="237"/>
        <end position="239"/>
    </location>
</feature>
<feature type="short sequence motif" description="GXGXXG" evidence="6">
    <location>
        <begin position="62"/>
        <end position="67"/>
    </location>
</feature>
<dbReference type="Pfam" id="PF01103">
    <property type="entry name" value="Omp85"/>
    <property type="match status" value="1"/>
</dbReference>
<accession>A0A7C9HUT7</accession>
<reference evidence="9 10" key="1">
    <citation type="submission" date="2019-12" db="EMBL/GenBank/DDBJ databases">
        <authorList>
            <person name="Xu J."/>
        </authorList>
    </citation>
    <scope>NUCLEOTIDE SEQUENCE [LARGE SCALE GENOMIC DNA]</scope>
    <source>
        <strain evidence="9 10">HX-5-24</strain>
    </source>
</reference>
<protein>
    <submittedName>
        <fullName evidence="9">BamA/TamA family outer membrane protein</fullName>
    </submittedName>
</protein>
<evidence type="ECO:0000259" key="8">
    <source>
        <dbReference type="PROSITE" id="PS51635"/>
    </source>
</evidence>
<feature type="signal peptide" evidence="7">
    <location>
        <begin position="1"/>
        <end position="24"/>
    </location>
</feature>
<keyword evidence="4 6" id="KW-0443">Lipid metabolism</keyword>
<dbReference type="Proteomes" id="UP000479692">
    <property type="component" value="Unassembled WGS sequence"/>
</dbReference>
<feature type="active site" description="Proton acceptor" evidence="6">
    <location>
        <position position="237"/>
    </location>
</feature>
<feature type="active site" description="Nucleophile" evidence="6">
    <location>
        <position position="91"/>
    </location>
</feature>
<name>A0A7C9HUT7_9GAMM</name>
<keyword evidence="3 6" id="KW-0442">Lipid degradation</keyword>
<dbReference type="Pfam" id="PF01734">
    <property type="entry name" value="Patatin"/>
    <property type="match status" value="1"/>
</dbReference>
<evidence type="ECO:0000256" key="4">
    <source>
        <dbReference type="ARBA" id="ARBA00023098"/>
    </source>
</evidence>
<keyword evidence="5" id="KW-0472">Membrane</keyword>
<sequence>MHMPRAGWIAVLLASSLVAPDLFAQQAPAQAPVATSAMPAKASCGTREPGDTRPRIGLALGGGGARGVAHISVLKELEALHIPVDCIAGTSMGALVGGLYASGRSTDEMEKLILSTDWKQLFNDSVPREERSYRRKHDDRDGLATVGVGISGGRVRVSPGLLQGERILSMFERETLGVSEIDDFDKLPIPFRAVGTDLNTGQSVVLGSGSLPMAMRASMSLPGIFQPMQINGTVLIDGGVANQVPIDVVRAMGADIVIAVDVGTPLETLDRNASLLQVVSQMSGMLTVGNTQRMLATLDDRDVLIVPKLGSDVKTGDFEKAARALEIGNDAAEEARPRLAHLSVAPDAYAAWKQGRPVVATSPPVIAFVKLDNETPYSDEFLLSQLDIDVGKPLDTQRMEDQLIRVYSLGTLASITYDVVREDGQTGLRVHAREKAQGPNYVQLGFTLSSDFQGTFETSLRAAILVTPLSENGAEGRVTATVGTEPSLMGEYYRPFGATNRWMTYTRVGYFNPNYHIFDDSGHDIAEYDVRSMLADFQFGREFGNYGAAGIGYLRAVGKAKVETGDPQLPRFNFDTGRAYAFVSVDRSDSLYFPTKGYWGNLSYTVAREGLGSDTNYDTIDFDIIAAKPFEKNAMQFGASYHATVDGVLPIQDRYRLGGRGKLVGFRTNELTGQNYALVFVGYTYRLAEVFGRSALVGGTIEYGNAWENRSDMAWDDGILNASAYLGFDSWFGPMLFGYGWREGGDGVLFLEIGKTF</sequence>
<dbReference type="Gene3D" id="3.40.1090.10">
    <property type="entry name" value="Cytosolic phospholipase A2 catalytic domain"/>
    <property type="match status" value="2"/>
</dbReference>
<evidence type="ECO:0000313" key="9">
    <source>
        <dbReference type="EMBL" id="MUV13858.1"/>
    </source>
</evidence>
<dbReference type="AlphaFoldDB" id="A0A7C9HUT7"/>
<evidence type="ECO:0000313" key="10">
    <source>
        <dbReference type="Proteomes" id="UP000479692"/>
    </source>
</evidence>
<dbReference type="EMBL" id="WOXT01000001">
    <property type="protein sequence ID" value="MUV13858.1"/>
    <property type="molecule type" value="Genomic_DNA"/>
</dbReference>
<comment type="caution">
    <text evidence="9">The sequence shown here is derived from an EMBL/GenBank/DDBJ whole genome shotgun (WGS) entry which is preliminary data.</text>
</comment>
<keyword evidence="2 6" id="KW-0378">Hydrolase</keyword>
<dbReference type="GO" id="GO:0016042">
    <property type="term" value="P:lipid catabolic process"/>
    <property type="evidence" value="ECO:0007669"/>
    <property type="project" value="UniProtKB-UniRule"/>
</dbReference>
<dbReference type="PROSITE" id="PS51635">
    <property type="entry name" value="PNPLA"/>
    <property type="match status" value="1"/>
</dbReference>
<evidence type="ECO:0000256" key="7">
    <source>
        <dbReference type="SAM" id="SignalP"/>
    </source>
</evidence>
<dbReference type="Gene3D" id="2.40.160.50">
    <property type="entry name" value="membrane protein fhac: a member of the omp85/tpsb transporter family"/>
    <property type="match status" value="1"/>
</dbReference>
<keyword evidence="10" id="KW-1185">Reference proteome</keyword>
<feature type="domain" description="PNPLA" evidence="8">
    <location>
        <begin position="58"/>
        <end position="250"/>
    </location>
</feature>